<evidence type="ECO:0000256" key="4">
    <source>
        <dbReference type="ARBA" id="ARBA00058490"/>
    </source>
</evidence>
<dbReference type="GO" id="GO:0005737">
    <property type="term" value="C:cytoplasm"/>
    <property type="evidence" value="ECO:0007669"/>
    <property type="project" value="TreeGrafter"/>
</dbReference>
<dbReference type="CDD" id="cd07920">
    <property type="entry name" value="Pumilio"/>
    <property type="match status" value="1"/>
</dbReference>
<dbReference type="InterPro" id="IPR033712">
    <property type="entry name" value="Pumilio_RNA-bd"/>
</dbReference>
<name>A0AAN9KR22_CANGL</name>
<proteinExistence type="predicted"/>
<feature type="repeat" description="Pumilio" evidence="5">
    <location>
        <begin position="335"/>
        <end position="371"/>
    </location>
</feature>
<sequence>MRNEELGKSLNLNGISNPNALNNLYHRHVLSLKSQPSPSLSPFSHGFENNMISDDKWMCDVEDDVNVDVLLSNDFSRMSIFDEQGNVGAKNRGYGDVDPSLYTYTPYCLDAHAHIREGTVTPYMESSLNHKRNTCYGEVQLQKPFYASPFSCDCFLCSTRGRLFAIESDLGLDVKSPFTFSQPKLALNLNTPSSHYFPVTKDTATRVIAANSELPQSGGETVAFRCDSSFIIQEKDMQCCYVHRGCKCNYLGACRGSHQEFPQPVSSLHVSASHGKNDNSASGVSLSQTSPQKSGSLVEVQGYMYHLAKDQNGCRFLQRMIDEGTSEDTRRVFNGIIDNVVELIMDPFGNYLVQKLLDVCREDQILQIMLMLTREPRQLVRTSLNTHGTRVVQKIIGTINSRKQISLVRSAIQPCFLDLIKDLNGNHVIQRCLQCFSPQDNEFIFDAAAKFCVEIASHQHGCCVLQRCIDYSTGKYQDKLVKEVCRHGLLLAQDPFGNYVVQYIIEMENPSISAKLLSQFKGNYVNLSMQKFSSHVVEKCLKHVAESRSRIVQELLSVPHFEQLLQDPYANYVVQRALGVTKGNLHASLVEAVRPHKILRTSPYCKRIFSRNLLKK</sequence>
<keyword evidence="3" id="KW-0694">RNA-binding</keyword>
<feature type="domain" description="PUM-HD" evidence="7">
    <location>
        <begin position="278"/>
        <end position="616"/>
    </location>
</feature>
<dbReference type="PROSITE" id="PS50302">
    <property type="entry name" value="PUM"/>
    <property type="match status" value="6"/>
</dbReference>
<feature type="compositionally biased region" description="Polar residues" evidence="6">
    <location>
        <begin position="278"/>
        <end position="293"/>
    </location>
</feature>
<dbReference type="SMART" id="SM00025">
    <property type="entry name" value="Pumilio"/>
    <property type="match status" value="8"/>
</dbReference>
<evidence type="ECO:0000256" key="1">
    <source>
        <dbReference type="ARBA" id="ARBA00022737"/>
    </source>
</evidence>
<gene>
    <name evidence="8" type="ORF">VNO77_31537</name>
</gene>
<accession>A0AAN9KR22</accession>
<dbReference type="FunFam" id="1.25.10.10:FF:000237">
    <property type="entry name" value="Pumilio homolog 9"/>
    <property type="match status" value="1"/>
</dbReference>
<dbReference type="GO" id="GO:0006417">
    <property type="term" value="P:regulation of translation"/>
    <property type="evidence" value="ECO:0007669"/>
    <property type="project" value="UniProtKB-KW"/>
</dbReference>
<evidence type="ECO:0000313" key="8">
    <source>
        <dbReference type="EMBL" id="KAK7321176.1"/>
    </source>
</evidence>
<protein>
    <recommendedName>
        <fullName evidence="7">PUM-HD domain-containing protein</fullName>
    </recommendedName>
</protein>
<feature type="repeat" description="Pumilio" evidence="5">
    <location>
        <begin position="554"/>
        <end position="591"/>
    </location>
</feature>
<dbReference type="AlphaFoldDB" id="A0AAN9KR22"/>
<keyword evidence="9" id="KW-1185">Reference proteome</keyword>
<dbReference type="EMBL" id="JAYMYQ010000007">
    <property type="protein sequence ID" value="KAK7321176.1"/>
    <property type="molecule type" value="Genomic_DNA"/>
</dbReference>
<dbReference type="InterPro" id="IPR033133">
    <property type="entry name" value="PUM-HD"/>
</dbReference>
<organism evidence="8 9">
    <name type="scientific">Canavalia gladiata</name>
    <name type="common">Sword bean</name>
    <name type="synonym">Dolichos gladiatus</name>
    <dbReference type="NCBI Taxonomy" id="3824"/>
    <lineage>
        <taxon>Eukaryota</taxon>
        <taxon>Viridiplantae</taxon>
        <taxon>Streptophyta</taxon>
        <taxon>Embryophyta</taxon>
        <taxon>Tracheophyta</taxon>
        <taxon>Spermatophyta</taxon>
        <taxon>Magnoliopsida</taxon>
        <taxon>eudicotyledons</taxon>
        <taxon>Gunneridae</taxon>
        <taxon>Pentapetalae</taxon>
        <taxon>rosids</taxon>
        <taxon>fabids</taxon>
        <taxon>Fabales</taxon>
        <taxon>Fabaceae</taxon>
        <taxon>Papilionoideae</taxon>
        <taxon>50 kb inversion clade</taxon>
        <taxon>NPAAA clade</taxon>
        <taxon>indigoferoid/millettioid clade</taxon>
        <taxon>Phaseoleae</taxon>
        <taxon>Canavalia</taxon>
    </lineage>
</organism>
<comment type="function">
    <text evidence="4">Sequence-specific RNA-binding protein that regulates translation and mRNA stability by binding the 3'-UTR of target mRNAs.</text>
</comment>
<feature type="repeat" description="Pumilio" evidence="5">
    <location>
        <begin position="411"/>
        <end position="446"/>
    </location>
</feature>
<dbReference type="Pfam" id="PF00806">
    <property type="entry name" value="PUF"/>
    <property type="match status" value="6"/>
</dbReference>
<dbReference type="GO" id="GO:0003729">
    <property type="term" value="F:mRNA binding"/>
    <property type="evidence" value="ECO:0007669"/>
    <property type="project" value="TreeGrafter"/>
</dbReference>
<dbReference type="SUPFAM" id="SSF48371">
    <property type="entry name" value="ARM repeat"/>
    <property type="match status" value="1"/>
</dbReference>
<dbReference type="PANTHER" id="PTHR12537:SF138">
    <property type="entry name" value="PUMILIO HOMOLOG 7, CHLOROPLASTIC-RELATED"/>
    <property type="match status" value="1"/>
</dbReference>
<evidence type="ECO:0000256" key="3">
    <source>
        <dbReference type="ARBA" id="ARBA00022884"/>
    </source>
</evidence>
<dbReference type="PROSITE" id="PS50303">
    <property type="entry name" value="PUM_HD"/>
    <property type="match status" value="1"/>
</dbReference>
<dbReference type="PANTHER" id="PTHR12537">
    <property type="entry name" value="RNA BINDING PROTEIN PUMILIO-RELATED"/>
    <property type="match status" value="1"/>
</dbReference>
<evidence type="ECO:0000256" key="6">
    <source>
        <dbReference type="SAM" id="MobiDB-lite"/>
    </source>
</evidence>
<feature type="region of interest" description="Disordered" evidence="6">
    <location>
        <begin position="265"/>
        <end position="293"/>
    </location>
</feature>
<evidence type="ECO:0000256" key="2">
    <source>
        <dbReference type="ARBA" id="ARBA00022845"/>
    </source>
</evidence>
<dbReference type="InterPro" id="IPR011989">
    <property type="entry name" value="ARM-like"/>
</dbReference>
<dbReference type="Gene3D" id="1.25.10.10">
    <property type="entry name" value="Leucine-rich Repeat Variant"/>
    <property type="match status" value="1"/>
</dbReference>
<evidence type="ECO:0000259" key="7">
    <source>
        <dbReference type="PROSITE" id="PS50303"/>
    </source>
</evidence>
<evidence type="ECO:0000313" key="9">
    <source>
        <dbReference type="Proteomes" id="UP001367508"/>
    </source>
</evidence>
<feature type="repeat" description="Pumilio" evidence="5">
    <location>
        <begin position="483"/>
        <end position="518"/>
    </location>
</feature>
<keyword evidence="1" id="KW-0677">Repeat</keyword>
<feature type="repeat" description="Pumilio" evidence="5">
    <location>
        <begin position="447"/>
        <end position="482"/>
    </location>
</feature>
<reference evidence="8 9" key="1">
    <citation type="submission" date="2024-01" db="EMBL/GenBank/DDBJ databases">
        <title>The genomes of 5 underutilized Papilionoideae crops provide insights into root nodulation and disease resistanc.</title>
        <authorList>
            <person name="Jiang F."/>
        </authorList>
    </citation>
    <scope>NUCLEOTIDE SEQUENCE [LARGE SCALE GENOMIC DNA]</scope>
    <source>
        <strain evidence="8">LVBAO_FW01</strain>
        <tissue evidence="8">Leaves</tissue>
    </source>
</reference>
<dbReference type="InterPro" id="IPR016024">
    <property type="entry name" value="ARM-type_fold"/>
</dbReference>
<comment type="caution">
    <text evidence="8">The sequence shown here is derived from an EMBL/GenBank/DDBJ whole genome shotgun (WGS) entry which is preliminary data.</text>
</comment>
<dbReference type="Pfam" id="PF22493">
    <property type="entry name" value="PUF_NOP9"/>
    <property type="match status" value="1"/>
</dbReference>
<dbReference type="InterPro" id="IPR001313">
    <property type="entry name" value="Pumilio_RNA-bd_rpt"/>
</dbReference>
<evidence type="ECO:0000256" key="5">
    <source>
        <dbReference type="PROSITE-ProRule" id="PRU00317"/>
    </source>
</evidence>
<dbReference type="Proteomes" id="UP001367508">
    <property type="component" value="Unassembled WGS sequence"/>
</dbReference>
<keyword evidence="2" id="KW-0810">Translation regulation</keyword>
<feature type="repeat" description="Pumilio" evidence="5">
    <location>
        <begin position="299"/>
        <end position="334"/>
    </location>
</feature>